<dbReference type="Proteomes" id="UP000030742">
    <property type="component" value="Unassembled WGS sequence"/>
</dbReference>
<gene>
    <name evidence="1" type="ORF">D910_07140</name>
</gene>
<name>U4U7A0_DENPD</name>
<reference evidence="1 2" key="1">
    <citation type="journal article" date="2013" name="Genome Biol.">
        <title>Draft genome of the mountain pine beetle, Dendroctonus ponderosae Hopkins, a major forest pest.</title>
        <authorList>
            <person name="Keeling C.I."/>
            <person name="Yuen M.M."/>
            <person name="Liao N.Y."/>
            <person name="Docking T.R."/>
            <person name="Chan S.K."/>
            <person name="Taylor G.A."/>
            <person name="Palmquist D.L."/>
            <person name="Jackman S.D."/>
            <person name="Nguyen A."/>
            <person name="Li M."/>
            <person name="Henderson H."/>
            <person name="Janes J.K."/>
            <person name="Zhao Y."/>
            <person name="Pandoh P."/>
            <person name="Moore R."/>
            <person name="Sperling F.A."/>
            <person name="Huber D.P."/>
            <person name="Birol I."/>
            <person name="Jones S.J."/>
            <person name="Bohlmann J."/>
        </authorList>
    </citation>
    <scope>NUCLEOTIDE SEQUENCE</scope>
</reference>
<dbReference type="AlphaFoldDB" id="U4U7A0"/>
<evidence type="ECO:0000313" key="1">
    <source>
        <dbReference type="EMBL" id="ERL89779.1"/>
    </source>
</evidence>
<protein>
    <submittedName>
        <fullName evidence="1">Uncharacterized protein</fullName>
    </submittedName>
</protein>
<dbReference type="EMBL" id="KB632186">
    <property type="protein sequence ID" value="ERL89779.1"/>
    <property type="molecule type" value="Genomic_DNA"/>
</dbReference>
<organism evidence="1 2">
    <name type="scientific">Dendroctonus ponderosae</name>
    <name type="common">Mountain pine beetle</name>
    <dbReference type="NCBI Taxonomy" id="77166"/>
    <lineage>
        <taxon>Eukaryota</taxon>
        <taxon>Metazoa</taxon>
        <taxon>Ecdysozoa</taxon>
        <taxon>Arthropoda</taxon>
        <taxon>Hexapoda</taxon>
        <taxon>Insecta</taxon>
        <taxon>Pterygota</taxon>
        <taxon>Neoptera</taxon>
        <taxon>Endopterygota</taxon>
        <taxon>Coleoptera</taxon>
        <taxon>Polyphaga</taxon>
        <taxon>Cucujiformia</taxon>
        <taxon>Curculionidae</taxon>
        <taxon>Scolytinae</taxon>
        <taxon>Dendroctonus</taxon>
    </lineage>
</organism>
<sequence>MFFRHDGDPTHFGEPNKIQHIRINTVPKIYVLKFNRLEIICKKPYYWAPLQEGVAPLKSIFRYMLI</sequence>
<accession>U4U7A0</accession>
<evidence type="ECO:0000313" key="2">
    <source>
        <dbReference type="Proteomes" id="UP000030742"/>
    </source>
</evidence>
<proteinExistence type="predicted"/>